<keyword evidence="10" id="KW-1185">Reference proteome</keyword>
<protein>
    <submittedName>
        <fullName evidence="9">Zinc uptake regulation protein</fullName>
    </submittedName>
</protein>
<dbReference type="GO" id="GO:0045892">
    <property type="term" value="P:negative regulation of DNA-templated transcription"/>
    <property type="evidence" value="ECO:0007669"/>
    <property type="project" value="TreeGrafter"/>
</dbReference>
<evidence type="ECO:0000256" key="7">
    <source>
        <dbReference type="PIRSR" id="PIRSR602481-1"/>
    </source>
</evidence>
<dbReference type="Proteomes" id="UP000516349">
    <property type="component" value="Chromosome"/>
</dbReference>
<dbReference type="GO" id="GO:1900376">
    <property type="term" value="P:regulation of secondary metabolite biosynthetic process"/>
    <property type="evidence" value="ECO:0007669"/>
    <property type="project" value="TreeGrafter"/>
</dbReference>
<accession>A0A7H1NQC2</accession>
<evidence type="ECO:0000256" key="8">
    <source>
        <dbReference type="PIRSR" id="PIRSR602481-2"/>
    </source>
</evidence>
<dbReference type="InterPro" id="IPR043135">
    <property type="entry name" value="Fur_C"/>
</dbReference>
<dbReference type="Gene3D" id="1.10.10.10">
    <property type="entry name" value="Winged helix-like DNA-binding domain superfamily/Winged helix DNA-binding domain"/>
    <property type="match status" value="1"/>
</dbReference>
<dbReference type="RefSeq" id="WP_203414369.1">
    <property type="nucleotide sequence ID" value="NZ_CP060244.1"/>
</dbReference>
<evidence type="ECO:0000256" key="2">
    <source>
        <dbReference type="ARBA" id="ARBA00022491"/>
    </source>
</evidence>
<keyword evidence="4" id="KW-0805">Transcription regulation</keyword>
<feature type="binding site" evidence="7">
    <location>
        <position position="121"/>
    </location>
    <ligand>
        <name>Zn(2+)</name>
        <dbReference type="ChEBI" id="CHEBI:29105"/>
    </ligand>
</feature>
<evidence type="ECO:0000313" key="9">
    <source>
        <dbReference type="EMBL" id="QNT77982.1"/>
    </source>
</evidence>
<dbReference type="InterPro" id="IPR036388">
    <property type="entry name" value="WH-like_DNA-bd_sf"/>
</dbReference>
<comment type="similarity">
    <text evidence="1">Belongs to the Fur family.</text>
</comment>
<comment type="cofactor">
    <cofactor evidence="8">
        <name>Mn(2+)</name>
        <dbReference type="ChEBI" id="CHEBI:29035"/>
    </cofactor>
    <cofactor evidence="8">
        <name>Fe(2+)</name>
        <dbReference type="ChEBI" id="CHEBI:29033"/>
    </cofactor>
    <text evidence="8">Binds 1 Mn(2+) or Fe(2+) ion per subunit.</text>
</comment>
<keyword evidence="6" id="KW-0804">Transcription</keyword>
<dbReference type="SUPFAM" id="SSF46785">
    <property type="entry name" value="Winged helix' DNA-binding domain"/>
    <property type="match status" value="1"/>
</dbReference>
<dbReference type="Pfam" id="PF01475">
    <property type="entry name" value="FUR"/>
    <property type="match status" value="1"/>
</dbReference>
<evidence type="ECO:0000256" key="3">
    <source>
        <dbReference type="ARBA" id="ARBA00022833"/>
    </source>
</evidence>
<feature type="binding site" evidence="7">
    <location>
        <position position="164"/>
    </location>
    <ligand>
        <name>Zn(2+)</name>
        <dbReference type="ChEBI" id="CHEBI:29105"/>
    </ligand>
</feature>
<keyword evidence="5" id="KW-0238">DNA-binding</keyword>
<dbReference type="EMBL" id="CP060244">
    <property type="protein sequence ID" value="QNT77982.1"/>
    <property type="molecule type" value="Genomic_DNA"/>
</dbReference>
<dbReference type="PANTHER" id="PTHR33202">
    <property type="entry name" value="ZINC UPTAKE REGULATION PROTEIN"/>
    <property type="match status" value="1"/>
</dbReference>
<gene>
    <name evidence="9" type="primary">zur</name>
    <name evidence="9" type="ORF">JGUZn3_07470</name>
</gene>
<organism evidence="9 10">
    <name type="scientific">Entomobacter blattae</name>
    <dbReference type="NCBI Taxonomy" id="2762277"/>
    <lineage>
        <taxon>Bacteria</taxon>
        <taxon>Pseudomonadati</taxon>
        <taxon>Pseudomonadota</taxon>
        <taxon>Alphaproteobacteria</taxon>
        <taxon>Acetobacterales</taxon>
        <taxon>Acetobacteraceae</taxon>
        <taxon>Entomobacter</taxon>
    </lineage>
</organism>
<dbReference type="Gene3D" id="3.30.1490.190">
    <property type="match status" value="1"/>
</dbReference>
<dbReference type="GO" id="GO:0003700">
    <property type="term" value="F:DNA-binding transcription factor activity"/>
    <property type="evidence" value="ECO:0007669"/>
    <property type="project" value="InterPro"/>
</dbReference>
<dbReference type="InterPro" id="IPR036390">
    <property type="entry name" value="WH_DNA-bd_sf"/>
</dbReference>
<dbReference type="GO" id="GO:0000976">
    <property type="term" value="F:transcription cis-regulatory region binding"/>
    <property type="evidence" value="ECO:0007669"/>
    <property type="project" value="TreeGrafter"/>
</dbReference>
<reference evidence="9 10" key="1">
    <citation type="submission" date="2020-08" db="EMBL/GenBank/DDBJ databases">
        <title>Complete genome sequence of Entomobacter blattae G55GP.</title>
        <authorList>
            <person name="Poehlein A."/>
            <person name="Guzman J."/>
            <person name="Daniel R."/>
            <person name="Vilcinskas A."/>
        </authorList>
    </citation>
    <scope>NUCLEOTIDE SEQUENCE [LARGE SCALE GENOMIC DNA]</scope>
    <source>
        <strain evidence="9 10">G55GP</strain>
    </source>
</reference>
<feature type="binding site" evidence="7">
    <location>
        <position position="124"/>
    </location>
    <ligand>
        <name>Zn(2+)</name>
        <dbReference type="ChEBI" id="CHEBI:29105"/>
    </ligand>
</feature>
<evidence type="ECO:0000256" key="1">
    <source>
        <dbReference type="ARBA" id="ARBA00007957"/>
    </source>
</evidence>
<keyword evidence="3 7" id="KW-0862">Zinc</keyword>
<proteinExistence type="inferred from homology"/>
<dbReference type="GO" id="GO:0008270">
    <property type="term" value="F:zinc ion binding"/>
    <property type="evidence" value="ECO:0007669"/>
    <property type="project" value="TreeGrafter"/>
</dbReference>
<dbReference type="InterPro" id="IPR002481">
    <property type="entry name" value="FUR"/>
</dbReference>
<evidence type="ECO:0000256" key="6">
    <source>
        <dbReference type="ARBA" id="ARBA00023163"/>
    </source>
</evidence>
<evidence type="ECO:0000256" key="4">
    <source>
        <dbReference type="ARBA" id="ARBA00023015"/>
    </source>
</evidence>
<dbReference type="KEGG" id="ebla:JGUZn3_07470"/>
<evidence type="ECO:0000313" key="10">
    <source>
        <dbReference type="Proteomes" id="UP000516349"/>
    </source>
</evidence>
<dbReference type="GO" id="GO:0005829">
    <property type="term" value="C:cytosol"/>
    <property type="evidence" value="ECO:0007669"/>
    <property type="project" value="TreeGrafter"/>
</dbReference>
<feature type="binding site" evidence="8">
    <location>
        <position position="136"/>
    </location>
    <ligand>
        <name>Fe cation</name>
        <dbReference type="ChEBI" id="CHEBI:24875"/>
    </ligand>
</feature>
<evidence type="ECO:0000256" key="5">
    <source>
        <dbReference type="ARBA" id="ARBA00023125"/>
    </source>
</evidence>
<dbReference type="PANTHER" id="PTHR33202:SF6">
    <property type="entry name" value="ZINC UPTAKE REGULATION PROTEIN"/>
    <property type="match status" value="1"/>
</dbReference>
<keyword evidence="8" id="KW-0408">Iron</keyword>
<keyword evidence="7" id="KW-0479">Metal-binding</keyword>
<dbReference type="AlphaFoldDB" id="A0A7H1NQC2"/>
<keyword evidence="2" id="KW-0678">Repressor</keyword>
<feature type="binding site" evidence="7">
    <location>
        <position position="161"/>
    </location>
    <ligand>
        <name>Zn(2+)</name>
        <dbReference type="ChEBI" id="CHEBI:29105"/>
    </ligand>
</feature>
<comment type="cofactor">
    <cofactor evidence="7">
        <name>Zn(2+)</name>
        <dbReference type="ChEBI" id="CHEBI:29105"/>
    </cofactor>
    <text evidence="7">Binds 1 zinc ion per subunit.</text>
</comment>
<name>A0A7H1NQC2_9PROT</name>
<sequence length="178" mass="19686">MTSLKPNAKVTEQLEKATRLIVSRGLKMTALRHDVLALILSSERPLGAYDILHQLQNSHKGAAPPTVYRTLDFLQKQGLVHKIEKLAAFISCIHKEDPLTDTDTDTDAGHLHQHKIQFLLCTSCGHATELNSLVIEKTLSSVAQEQGFQYESAIVEIEGLCQSCLQEKKSHKKSSSTA</sequence>